<gene>
    <name evidence="3" type="ORF">BOX15_Mlig022540g1</name>
</gene>
<name>A0A267EXA3_9PLAT</name>
<organism evidence="3 4">
    <name type="scientific">Macrostomum lignano</name>
    <dbReference type="NCBI Taxonomy" id="282301"/>
    <lineage>
        <taxon>Eukaryota</taxon>
        <taxon>Metazoa</taxon>
        <taxon>Spiralia</taxon>
        <taxon>Lophotrochozoa</taxon>
        <taxon>Platyhelminthes</taxon>
        <taxon>Rhabditophora</taxon>
        <taxon>Macrostomorpha</taxon>
        <taxon>Macrostomida</taxon>
        <taxon>Macrostomidae</taxon>
        <taxon>Macrostomum</taxon>
    </lineage>
</organism>
<feature type="region of interest" description="Disordered" evidence="2">
    <location>
        <begin position="79"/>
        <end position="111"/>
    </location>
</feature>
<evidence type="ECO:0000313" key="3">
    <source>
        <dbReference type="EMBL" id="PAA65352.1"/>
    </source>
</evidence>
<evidence type="ECO:0008006" key="5">
    <source>
        <dbReference type="Google" id="ProtNLM"/>
    </source>
</evidence>
<feature type="compositionally biased region" description="Low complexity" evidence="2">
    <location>
        <begin position="85"/>
        <end position="101"/>
    </location>
</feature>
<keyword evidence="4" id="KW-1185">Reference proteome</keyword>
<dbReference type="Proteomes" id="UP000215902">
    <property type="component" value="Unassembled WGS sequence"/>
</dbReference>
<evidence type="ECO:0000256" key="2">
    <source>
        <dbReference type="SAM" id="MobiDB-lite"/>
    </source>
</evidence>
<feature type="region of interest" description="Disordered" evidence="2">
    <location>
        <begin position="135"/>
        <end position="170"/>
    </location>
</feature>
<feature type="non-terminal residue" evidence="3">
    <location>
        <position position="1"/>
    </location>
</feature>
<evidence type="ECO:0000256" key="1">
    <source>
        <dbReference type="ARBA" id="ARBA00005457"/>
    </source>
</evidence>
<evidence type="ECO:0000313" key="4">
    <source>
        <dbReference type="Proteomes" id="UP000215902"/>
    </source>
</evidence>
<dbReference type="PANTHER" id="PTHR10826">
    <property type="entry name" value="COMPLEMENT COMPONENT 1"/>
    <property type="match status" value="1"/>
</dbReference>
<dbReference type="Pfam" id="PF02330">
    <property type="entry name" value="MAM33"/>
    <property type="match status" value="1"/>
</dbReference>
<dbReference type="InterPro" id="IPR003428">
    <property type="entry name" value="MAM33"/>
</dbReference>
<dbReference type="Gene3D" id="3.10.280.10">
    <property type="entry name" value="Mitochondrial glycoprotein"/>
    <property type="match status" value="1"/>
</dbReference>
<dbReference type="EMBL" id="NIVC01001660">
    <property type="protein sequence ID" value="PAA65352.1"/>
    <property type="molecule type" value="Genomic_DNA"/>
</dbReference>
<sequence length="293" mass="32063">RSLITSVMQHLTRISRALLPRLSTIGAHRRCPTLQQLSRPAAPPLLPVSAIASSPISRCLATSSSHDAKLSSLLDSELQYERASDQQQQQQSRQQPSQRASQPPPGFTVTARSGTQMTLTRQCPEDGSLLEVSFDLNGSTASPDAESAVDDHEDAPGPDANQDGNSSEDGEEILARPDLTFRVRKPATPACLTVRCSFPPINISRQMAAEEPDYPTLSIDTVAVEGVSGGDSLGEYELEADMLNDDLYKQLAEMLVHRGVTREFEHSLVQFCTAEEHRLYLRFLAEAKKFCDA</sequence>
<proteinExistence type="inferred from homology"/>
<dbReference type="GO" id="GO:0005759">
    <property type="term" value="C:mitochondrial matrix"/>
    <property type="evidence" value="ECO:0007669"/>
    <property type="project" value="InterPro"/>
</dbReference>
<accession>A0A267EXA3</accession>
<dbReference type="STRING" id="282301.A0A267EXA3"/>
<reference evidence="3 4" key="1">
    <citation type="submission" date="2017-06" db="EMBL/GenBank/DDBJ databases">
        <title>A platform for efficient transgenesis in Macrostomum lignano, a flatworm model organism for stem cell research.</title>
        <authorList>
            <person name="Berezikov E."/>
        </authorList>
    </citation>
    <scope>NUCLEOTIDE SEQUENCE [LARGE SCALE GENOMIC DNA]</scope>
    <source>
        <strain evidence="3">DV1</strain>
        <tissue evidence="3">Whole organism</tissue>
    </source>
</reference>
<dbReference type="GO" id="GO:0042256">
    <property type="term" value="P:cytosolic ribosome assembly"/>
    <property type="evidence" value="ECO:0007669"/>
    <property type="project" value="TreeGrafter"/>
</dbReference>
<dbReference type="SUPFAM" id="SSF54529">
    <property type="entry name" value="Mitochondrial glycoprotein MAM33-like"/>
    <property type="match status" value="1"/>
</dbReference>
<dbReference type="AlphaFoldDB" id="A0A267EXA3"/>
<dbReference type="PANTHER" id="PTHR10826:SF1">
    <property type="entry name" value="COMPLEMENT COMPONENT 1 Q SUBCOMPONENT-BINDING PROTEIN, MITOCHONDRIAL"/>
    <property type="match status" value="1"/>
</dbReference>
<comment type="similarity">
    <text evidence="1">Belongs to the MAM33 family.</text>
</comment>
<dbReference type="InterPro" id="IPR036561">
    <property type="entry name" value="MAM33_sf"/>
</dbReference>
<comment type="caution">
    <text evidence="3">The sequence shown here is derived from an EMBL/GenBank/DDBJ whole genome shotgun (WGS) entry which is preliminary data.</text>
</comment>
<protein>
    <recommendedName>
        <fullName evidence="5">Complement component 1 Q subcomponent-binding protein, mitochondrial</fullName>
    </recommendedName>
</protein>
<dbReference type="OrthoDB" id="278212at2759"/>